<dbReference type="InParanoid" id="B3M6M9"/>
<keyword evidence="11" id="KW-1185">Reference proteome</keyword>
<evidence type="ECO:0000256" key="8">
    <source>
        <dbReference type="ARBA" id="ARBA00023242"/>
    </source>
</evidence>
<dbReference type="GO" id="GO:0033588">
    <property type="term" value="C:elongator holoenzyme complex"/>
    <property type="evidence" value="ECO:0007669"/>
    <property type="project" value="EnsemblMetazoa"/>
</dbReference>
<dbReference type="GO" id="GO:0000049">
    <property type="term" value="F:tRNA binding"/>
    <property type="evidence" value="ECO:0007669"/>
    <property type="project" value="TreeGrafter"/>
</dbReference>
<name>B3M6M9_DROAN</name>
<sequence length="272" mass="29869">MLSNLLVTQQKVVLIIDELNRERLAPKFIDGLLHEQGQEADTIKALPTGANLKHVSSFNALITECATNSVSGTTTQAADEQTVGCPGAKPAGYNIILPTLADLLCYQPPAFVFGFLNRLRRSEEVRRVFLWASPKHLQHPDATYILAGCEYIAELVLRLETDTLLSLISRKPGGGVTNKRYSCKVTKNEFQVTPLDGGPAAPAPQLSAEEEQTPEPVNSTFKIELDEDEVVARNALTLPYERASEPSEGNIIYTPDADDDFDEEDPDEDLCI</sequence>
<dbReference type="EMBL" id="CH902618">
    <property type="protein sequence ID" value="EDV38679.1"/>
    <property type="molecule type" value="Genomic_DNA"/>
</dbReference>
<dbReference type="GO" id="GO:0061867">
    <property type="term" value="P:establishment of mitotic spindle asymmetry"/>
    <property type="evidence" value="ECO:0007669"/>
    <property type="project" value="EnsemblMetazoa"/>
</dbReference>
<proteinExistence type="inferred from homology"/>
<dbReference type="eggNOG" id="ENOG502SDSR">
    <property type="taxonomic scope" value="Eukaryota"/>
</dbReference>
<evidence type="ECO:0000256" key="4">
    <source>
        <dbReference type="ARBA" id="ARBA00009567"/>
    </source>
</evidence>
<dbReference type="FunCoup" id="B3M6M9">
    <property type="interactions" value="45"/>
</dbReference>
<dbReference type="AlphaFoldDB" id="B3M6M9"/>
<reference evidence="10 11" key="1">
    <citation type="journal article" date="2007" name="Nature">
        <title>Evolution of genes and genomes on the Drosophila phylogeny.</title>
        <authorList>
            <consortium name="Drosophila 12 Genomes Consortium"/>
            <person name="Clark A.G."/>
            <person name="Eisen M.B."/>
            <person name="Smith D.R."/>
            <person name="Bergman C.M."/>
            <person name="Oliver B."/>
            <person name="Markow T.A."/>
            <person name="Kaufman T.C."/>
            <person name="Kellis M."/>
            <person name="Gelbart W."/>
            <person name="Iyer V.N."/>
            <person name="Pollard D.A."/>
            <person name="Sackton T.B."/>
            <person name="Larracuente A.M."/>
            <person name="Singh N.D."/>
            <person name="Abad J.P."/>
            <person name="Abt D.N."/>
            <person name="Adryan B."/>
            <person name="Aguade M."/>
            <person name="Akashi H."/>
            <person name="Anderson W.W."/>
            <person name="Aquadro C.F."/>
            <person name="Ardell D.H."/>
            <person name="Arguello R."/>
            <person name="Artieri C.G."/>
            <person name="Barbash D.A."/>
            <person name="Barker D."/>
            <person name="Barsanti P."/>
            <person name="Batterham P."/>
            <person name="Batzoglou S."/>
            <person name="Begun D."/>
            <person name="Bhutkar A."/>
            <person name="Blanco E."/>
            <person name="Bosak S.A."/>
            <person name="Bradley R.K."/>
            <person name="Brand A.D."/>
            <person name="Brent M.R."/>
            <person name="Brooks A.N."/>
            <person name="Brown R.H."/>
            <person name="Butlin R.K."/>
            <person name="Caggese C."/>
            <person name="Calvi B.R."/>
            <person name="Bernardo de Carvalho A."/>
            <person name="Caspi A."/>
            <person name="Castrezana S."/>
            <person name="Celniker S.E."/>
            <person name="Chang J.L."/>
            <person name="Chapple C."/>
            <person name="Chatterji S."/>
            <person name="Chinwalla A."/>
            <person name="Civetta A."/>
            <person name="Clifton S.W."/>
            <person name="Comeron J.M."/>
            <person name="Costello J.C."/>
            <person name="Coyne J.A."/>
            <person name="Daub J."/>
            <person name="David R.G."/>
            <person name="Delcher A.L."/>
            <person name="Delehaunty K."/>
            <person name="Do C.B."/>
            <person name="Ebling H."/>
            <person name="Edwards K."/>
            <person name="Eickbush T."/>
            <person name="Evans J.D."/>
            <person name="Filipski A."/>
            <person name="Findeiss S."/>
            <person name="Freyhult E."/>
            <person name="Fulton L."/>
            <person name="Fulton R."/>
            <person name="Garcia A.C."/>
            <person name="Gardiner A."/>
            <person name="Garfield D.A."/>
            <person name="Garvin B.E."/>
            <person name="Gibson G."/>
            <person name="Gilbert D."/>
            <person name="Gnerre S."/>
            <person name="Godfrey J."/>
            <person name="Good R."/>
            <person name="Gotea V."/>
            <person name="Gravely B."/>
            <person name="Greenberg A.J."/>
            <person name="Griffiths-Jones S."/>
            <person name="Gross S."/>
            <person name="Guigo R."/>
            <person name="Gustafson E.A."/>
            <person name="Haerty W."/>
            <person name="Hahn M.W."/>
            <person name="Halligan D.L."/>
            <person name="Halpern A.L."/>
            <person name="Halter G.M."/>
            <person name="Han M.V."/>
            <person name="Heger A."/>
            <person name="Hillier L."/>
            <person name="Hinrichs A.S."/>
            <person name="Holmes I."/>
            <person name="Hoskins R.A."/>
            <person name="Hubisz M.J."/>
            <person name="Hultmark D."/>
            <person name="Huntley M.A."/>
            <person name="Jaffe D.B."/>
            <person name="Jagadeeshan S."/>
            <person name="Jeck W.R."/>
            <person name="Johnson J."/>
            <person name="Jones C.D."/>
            <person name="Jordan W.C."/>
            <person name="Karpen G.H."/>
            <person name="Kataoka E."/>
            <person name="Keightley P.D."/>
            <person name="Kheradpour P."/>
            <person name="Kirkness E.F."/>
            <person name="Koerich L.B."/>
            <person name="Kristiansen K."/>
            <person name="Kudrna D."/>
            <person name="Kulathinal R.J."/>
            <person name="Kumar S."/>
            <person name="Kwok R."/>
            <person name="Lander E."/>
            <person name="Langley C.H."/>
            <person name="Lapoint R."/>
            <person name="Lazzaro B.P."/>
            <person name="Lee S.J."/>
            <person name="Levesque L."/>
            <person name="Li R."/>
            <person name="Lin C.F."/>
            <person name="Lin M.F."/>
            <person name="Lindblad-Toh K."/>
            <person name="Llopart A."/>
            <person name="Long M."/>
            <person name="Low L."/>
            <person name="Lozovsky E."/>
            <person name="Lu J."/>
            <person name="Luo M."/>
            <person name="Machado C.A."/>
            <person name="Makalowski W."/>
            <person name="Marzo M."/>
            <person name="Matsuda M."/>
            <person name="Matzkin L."/>
            <person name="McAllister B."/>
            <person name="McBride C.S."/>
            <person name="McKernan B."/>
            <person name="McKernan K."/>
            <person name="Mendez-Lago M."/>
            <person name="Minx P."/>
            <person name="Mollenhauer M.U."/>
            <person name="Montooth K."/>
            <person name="Mount S.M."/>
            <person name="Mu X."/>
            <person name="Myers E."/>
            <person name="Negre B."/>
            <person name="Newfeld S."/>
            <person name="Nielsen R."/>
            <person name="Noor M.A."/>
            <person name="O'Grady P."/>
            <person name="Pachter L."/>
            <person name="Papaceit M."/>
            <person name="Parisi M.J."/>
            <person name="Parisi M."/>
            <person name="Parts L."/>
            <person name="Pedersen J.S."/>
            <person name="Pesole G."/>
            <person name="Phillippy A.M."/>
            <person name="Ponting C.P."/>
            <person name="Pop M."/>
            <person name="Porcelli D."/>
            <person name="Powell J.R."/>
            <person name="Prohaska S."/>
            <person name="Pruitt K."/>
            <person name="Puig M."/>
            <person name="Quesneville H."/>
            <person name="Ram K.R."/>
            <person name="Rand D."/>
            <person name="Rasmussen M.D."/>
            <person name="Reed L.K."/>
            <person name="Reenan R."/>
            <person name="Reily A."/>
            <person name="Remington K.A."/>
            <person name="Rieger T.T."/>
            <person name="Ritchie M.G."/>
            <person name="Robin C."/>
            <person name="Rogers Y.H."/>
            <person name="Rohde C."/>
            <person name="Rozas J."/>
            <person name="Rubenfield M.J."/>
            <person name="Ruiz A."/>
            <person name="Russo S."/>
            <person name="Salzberg S.L."/>
            <person name="Sanchez-Gracia A."/>
            <person name="Saranga D.J."/>
            <person name="Sato H."/>
            <person name="Schaeffer S.W."/>
            <person name="Schatz M.C."/>
            <person name="Schlenke T."/>
            <person name="Schwartz R."/>
            <person name="Segarra C."/>
            <person name="Singh R.S."/>
            <person name="Sirot L."/>
            <person name="Sirota M."/>
            <person name="Sisneros N.B."/>
            <person name="Smith C.D."/>
            <person name="Smith T.F."/>
            <person name="Spieth J."/>
            <person name="Stage D.E."/>
            <person name="Stark A."/>
            <person name="Stephan W."/>
            <person name="Strausberg R.L."/>
            <person name="Strempel S."/>
            <person name="Sturgill D."/>
            <person name="Sutton G."/>
            <person name="Sutton G.G."/>
            <person name="Tao W."/>
            <person name="Teichmann S."/>
            <person name="Tobari Y.N."/>
            <person name="Tomimura Y."/>
            <person name="Tsolas J.M."/>
            <person name="Valente V.L."/>
            <person name="Venter E."/>
            <person name="Venter J.C."/>
            <person name="Vicario S."/>
            <person name="Vieira F.G."/>
            <person name="Vilella A.J."/>
            <person name="Villasante A."/>
            <person name="Walenz B."/>
            <person name="Wang J."/>
            <person name="Wasserman M."/>
            <person name="Watts T."/>
            <person name="Wilson D."/>
            <person name="Wilson R.K."/>
            <person name="Wing R.A."/>
            <person name="Wolfner M.F."/>
            <person name="Wong A."/>
            <person name="Wong G.K."/>
            <person name="Wu C.I."/>
            <person name="Wu G."/>
            <person name="Yamamoto D."/>
            <person name="Yang H.P."/>
            <person name="Yang S.P."/>
            <person name="Yorke J.A."/>
            <person name="Yoshida K."/>
            <person name="Zdobnov E."/>
            <person name="Zhang P."/>
            <person name="Zhang Y."/>
            <person name="Zimin A.V."/>
            <person name="Baldwin J."/>
            <person name="Abdouelleil A."/>
            <person name="Abdulkadir J."/>
            <person name="Abebe A."/>
            <person name="Abera B."/>
            <person name="Abreu J."/>
            <person name="Acer S.C."/>
            <person name="Aftuck L."/>
            <person name="Alexander A."/>
            <person name="An P."/>
            <person name="Anderson E."/>
            <person name="Anderson S."/>
            <person name="Arachi H."/>
            <person name="Azer M."/>
            <person name="Bachantsang P."/>
            <person name="Barry A."/>
            <person name="Bayul T."/>
            <person name="Berlin A."/>
            <person name="Bessette D."/>
            <person name="Bloom T."/>
            <person name="Blye J."/>
            <person name="Boguslavskiy L."/>
            <person name="Bonnet C."/>
            <person name="Boukhgalter B."/>
            <person name="Bourzgui I."/>
            <person name="Brown A."/>
            <person name="Cahill P."/>
            <person name="Channer S."/>
            <person name="Cheshatsang Y."/>
            <person name="Chuda L."/>
            <person name="Citroen M."/>
            <person name="Collymore A."/>
            <person name="Cooke P."/>
            <person name="Costello M."/>
            <person name="D'Aco K."/>
            <person name="Daza R."/>
            <person name="De Haan G."/>
            <person name="DeGray S."/>
            <person name="DeMaso C."/>
            <person name="Dhargay N."/>
            <person name="Dooley K."/>
            <person name="Dooley E."/>
            <person name="Doricent M."/>
            <person name="Dorje P."/>
            <person name="Dorjee K."/>
            <person name="Dupes A."/>
            <person name="Elong R."/>
            <person name="Falk J."/>
            <person name="Farina A."/>
            <person name="Faro S."/>
            <person name="Ferguson D."/>
            <person name="Fisher S."/>
            <person name="Foley C.D."/>
            <person name="Franke A."/>
            <person name="Friedrich D."/>
            <person name="Gadbois L."/>
            <person name="Gearin G."/>
            <person name="Gearin C.R."/>
            <person name="Giannoukos G."/>
            <person name="Goode T."/>
            <person name="Graham J."/>
            <person name="Grandbois E."/>
            <person name="Grewal S."/>
            <person name="Gyaltsen K."/>
            <person name="Hafez N."/>
            <person name="Hagos B."/>
            <person name="Hall J."/>
            <person name="Henson C."/>
            <person name="Hollinger A."/>
            <person name="Honan T."/>
            <person name="Huard M.D."/>
            <person name="Hughes L."/>
            <person name="Hurhula B."/>
            <person name="Husby M.E."/>
            <person name="Kamat A."/>
            <person name="Kanga B."/>
            <person name="Kashin S."/>
            <person name="Khazanovich D."/>
            <person name="Kisner P."/>
            <person name="Lance K."/>
            <person name="Lara M."/>
            <person name="Lee W."/>
            <person name="Lennon N."/>
            <person name="Letendre F."/>
            <person name="LeVine R."/>
            <person name="Lipovsky A."/>
            <person name="Liu X."/>
            <person name="Liu J."/>
            <person name="Liu S."/>
            <person name="Lokyitsang T."/>
            <person name="Lokyitsang Y."/>
            <person name="Lubonja R."/>
            <person name="Lui A."/>
            <person name="MacDonald P."/>
            <person name="Magnisalis V."/>
            <person name="Maru K."/>
            <person name="Matthews C."/>
            <person name="McCusker W."/>
            <person name="McDonough S."/>
            <person name="Mehta T."/>
            <person name="Meldrim J."/>
            <person name="Meneus L."/>
            <person name="Mihai O."/>
            <person name="Mihalev A."/>
            <person name="Mihova T."/>
            <person name="Mittelman R."/>
            <person name="Mlenga V."/>
            <person name="Montmayeur A."/>
            <person name="Mulrain L."/>
            <person name="Navidi A."/>
            <person name="Naylor J."/>
            <person name="Negash T."/>
            <person name="Nguyen T."/>
            <person name="Nguyen N."/>
            <person name="Nicol R."/>
            <person name="Norbu C."/>
            <person name="Norbu N."/>
            <person name="Novod N."/>
            <person name="O'Neill B."/>
            <person name="Osman S."/>
            <person name="Markiewicz E."/>
            <person name="Oyono O.L."/>
            <person name="Patti C."/>
            <person name="Phunkhang P."/>
            <person name="Pierre F."/>
            <person name="Priest M."/>
            <person name="Raghuraman S."/>
            <person name="Rege F."/>
            <person name="Reyes R."/>
            <person name="Rise C."/>
            <person name="Rogov P."/>
            <person name="Ross K."/>
            <person name="Ryan E."/>
            <person name="Settipalli S."/>
            <person name="Shea T."/>
            <person name="Sherpa N."/>
            <person name="Shi L."/>
            <person name="Shih D."/>
            <person name="Sparrow T."/>
            <person name="Spaulding J."/>
            <person name="Stalker J."/>
            <person name="Stange-Thomann N."/>
            <person name="Stavropoulos S."/>
            <person name="Stone C."/>
            <person name="Strader C."/>
            <person name="Tesfaye S."/>
            <person name="Thomson T."/>
            <person name="Thoulutsang Y."/>
            <person name="Thoulutsang D."/>
            <person name="Topham K."/>
            <person name="Topping I."/>
            <person name="Tsamla T."/>
            <person name="Vassiliev H."/>
            <person name="Vo A."/>
            <person name="Wangchuk T."/>
            <person name="Wangdi T."/>
            <person name="Weiand M."/>
            <person name="Wilkinson J."/>
            <person name="Wilson A."/>
            <person name="Yadav S."/>
            <person name="Young G."/>
            <person name="Yu Q."/>
            <person name="Zembek L."/>
            <person name="Zhong D."/>
            <person name="Zimmer A."/>
            <person name="Zwirko Z."/>
            <person name="Jaffe D.B."/>
            <person name="Alvarez P."/>
            <person name="Brockman W."/>
            <person name="Butler J."/>
            <person name="Chin C."/>
            <person name="Gnerre S."/>
            <person name="Grabherr M."/>
            <person name="Kleber M."/>
            <person name="Mauceli E."/>
            <person name="MacCallum I."/>
        </authorList>
    </citation>
    <scope>NUCLEOTIDE SEQUENCE [LARGE SCALE GENOMIC DNA]</scope>
    <source>
        <strain evidence="11">Tucson 14024-0371.13</strain>
    </source>
</reference>
<dbReference type="PhylomeDB" id="B3M6M9"/>
<evidence type="ECO:0000256" key="3">
    <source>
        <dbReference type="ARBA" id="ARBA00005043"/>
    </source>
</evidence>
<evidence type="ECO:0000256" key="7">
    <source>
        <dbReference type="ARBA" id="ARBA00022694"/>
    </source>
</evidence>
<dbReference type="InterPro" id="IPR019519">
    <property type="entry name" value="Elp5"/>
</dbReference>
<feature type="region of interest" description="Disordered" evidence="9">
    <location>
        <begin position="193"/>
        <end position="217"/>
    </location>
</feature>
<comment type="subcellular location">
    <subcellularLocation>
        <location evidence="2">Cytoplasm</location>
    </subcellularLocation>
    <subcellularLocation>
        <location evidence="1">Nucleus</location>
    </subcellularLocation>
</comment>
<evidence type="ECO:0000256" key="2">
    <source>
        <dbReference type="ARBA" id="ARBA00004496"/>
    </source>
</evidence>
<comment type="similarity">
    <text evidence="4">Belongs to the ELP5 family.</text>
</comment>
<dbReference type="GO" id="GO:0002098">
    <property type="term" value="P:tRNA wobble uridine modification"/>
    <property type="evidence" value="ECO:0007669"/>
    <property type="project" value="InterPro"/>
</dbReference>
<gene>
    <name evidence="10" type="primary">Dana\GF24906</name>
    <name evidence="10" type="synonym">dana_GLEANR_9591</name>
    <name evidence="10" type="ORF">GF24906</name>
</gene>
<evidence type="ECO:0000256" key="1">
    <source>
        <dbReference type="ARBA" id="ARBA00004123"/>
    </source>
</evidence>
<dbReference type="CTD" id="23587"/>
<accession>B3M6M9</accession>
<keyword evidence="8" id="KW-0539">Nucleus</keyword>
<dbReference type="GeneID" id="6507534"/>
<evidence type="ECO:0000256" key="5">
    <source>
        <dbReference type="ARBA" id="ARBA00020264"/>
    </source>
</evidence>
<evidence type="ECO:0000256" key="6">
    <source>
        <dbReference type="ARBA" id="ARBA00022490"/>
    </source>
</evidence>
<feature type="region of interest" description="Disordered" evidence="9">
    <location>
        <begin position="240"/>
        <end position="272"/>
    </location>
</feature>
<dbReference type="GO" id="GO:0005829">
    <property type="term" value="C:cytosol"/>
    <property type="evidence" value="ECO:0007669"/>
    <property type="project" value="TreeGrafter"/>
</dbReference>
<keyword evidence="7" id="KW-0819">tRNA processing</keyword>
<dbReference type="KEGG" id="dan:6507534"/>
<keyword evidence="6" id="KW-0963">Cytoplasm</keyword>
<evidence type="ECO:0000313" key="10">
    <source>
        <dbReference type="EMBL" id="EDV38679.1"/>
    </source>
</evidence>
<organism evidence="10 11">
    <name type="scientific">Drosophila ananassae</name>
    <name type="common">Fruit fly</name>
    <dbReference type="NCBI Taxonomy" id="7217"/>
    <lineage>
        <taxon>Eukaryota</taxon>
        <taxon>Metazoa</taxon>
        <taxon>Ecdysozoa</taxon>
        <taxon>Arthropoda</taxon>
        <taxon>Hexapoda</taxon>
        <taxon>Insecta</taxon>
        <taxon>Pterygota</taxon>
        <taxon>Neoptera</taxon>
        <taxon>Endopterygota</taxon>
        <taxon>Diptera</taxon>
        <taxon>Brachycera</taxon>
        <taxon>Muscomorpha</taxon>
        <taxon>Ephydroidea</taxon>
        <taxon>Drosophilidae</taxon>
        <taxon>Drosophila</taxon>
        <taxon>Sophophora</taxon>
    </lineage>
</organism>
<dbReference type="UniPathway" id="UPA00988"/>
<dbReference type="HOGENOM" id="CLU_091122_0_0_1"/>
<dbReference type="Proteomes" id="UP000007801">
    <property type="component" value="Unassembled WGS sequence"/>
</dbReference>
<protein>
    <recommendedName>
        <fullName evidence="5">Elongator complex protein 5</fullName>
    </recommendedName>
</protein>
<dbReference type="OMA" id="DLLCYQS"/>
<dbReference type="PANTHER" id="PTHR15641">
    <property type="entry name" value="ELONGATOR COMPLEX PROTEIN 5"/>
    <property type="match status" value="1"/>
</dbReference>
<evidence type="ECO:0000256" key="9">
    <source>
        <dbReference type="SAM" id="MobiDB-lite"/>
    </source>
</evidence>
<dbReference type="OrthoDB" id="166907at2759"/>
<evidence type="ECO:0000313" key="11">
    <source>
        <dbReference type="Proteomes" id="UP000007801"/>
    </source>
</evidence>
<comment type="pathway">
    <text evidence="3">tRNA modification; 5-methoxycarbonylmethyl-2-thiouridine-tRNA biosynthesis.</text>
</comment>
<dbReference type="PANTHER" id="PTHR15641:SF1">
    <property type="entry name" value="ELONGATOR COMPLEX PROTEIN 5"/>
    <property type="match status" value="1"/>
</dbReference>
<dbReference type="GO" id="GO:0005634">
    <property type="term" value="C:nucleus"/>
    <property type="evidence" value="ECO:0007669"/>
    <property type="project" value="UniProtKB-SubCell"/>
</dbReference>
<dbReference type="STRING" id="7217.B3M6M9"/>
<feature type="compositionally biased region" description="Acidic residues" evidence="9">
    <location>
        <begin position="256"/>
        <end position="272"/>
    </location>
</feature>